<evidence type="ECO:0000313" key="1">
    <source>
        <dbReference type="EMBL" id="PKA15481.1"/>
    </source>
</evidence>
<sequence length="84" mass="9922">MGGKNHIKSFIRTFRKYGHRLRKIFPIIRDFATKQTTVQKILSKEKTFSVITKANLAFSLILVDISHLKEFYIFRLKKEGEVHL</sequence>
<evidence type="ECO:0000313" key="2">
    <source>
        <dbReference type="Proteomes" id="UP000231857"/>
    </source>
</evidence>
<proteinExistence type="predicted"/>
<protein>
    <recommendedName>
        <fullName evidence="3">Transposase</fullName>
    </recommendedName>
</protein>
<comment type="caution">
    <text evidence="1">The sequence shown here is derived from an EMBL/GenBank/DDBJ whole genome shotgun (WGS) entry which is preliminary data.</text>
</comment>
<keyword evidence="2" id="KW-1185">Reference proteome</keyword>
<accession>A0ABX4PJG0</accession>
<dbReference type="EMBL" id="NPEI01000007">
    <property type="protein sequence ID" value="PKA15481.1"/>
    <property type="molecule type" value="Genomic_DNA"/>
</dbReference>
<dbReference type="Proteomes" id="UP000231857">
    <property type="component" value="Unassembled WGS sequence"/>
</dbReference>
<organism evidence="1 2">
    <name type="scientific">Leptospira haakeii</name>
    <dbReference type="NCBI Taxonomy" id="2023198"/>
    <lineage>
        <taxon>Bacteria</taxon>
        <taxon>Pseudomonadati</taxon>
        <taxon>Spirochaetota</taxon>
        <taxon>Spirochaetia</taxon>
        <taxon>Leptospirales</taxon>
        <taxon>Leptospiraceae</taxon>
        <taxon>Leptospira</taxon>
    </lineage>
</organism>
<evidence type="ECO:0008006" key="3">
    <source>
        <dbReference type="Google" id="ProtNLM"/>
    </source>
</evidence>
<reference evidence="1 2" key="1">
    <citation type="submission" date="2017-07" db="EMBL/GenBank/DDBJ databases">
        <title>Leptospira spp. isolated from tropical soils.</title>
        <authorList>
            <person name="Thibeaux R."/>
            <person name="Iraola G."/>
            <person name="Ferres I."/>
            <person name="Bierque E."/>
            <person name="Girault D."/>
            <person name="Soupe-Gilbert M.-E."/>
            <person name="Picardeau M."/>
            <person name="Goarant C."/>
        </authorList>
    </citation>
    <scope>NUCLEOTIDE SEQUENCE [LARGE SCALE GENOMIC DNA]</scope>
    <source>
        <strain evidence="1 2">ATI7-C-A2</strain>
    </source>
</reference>
<gene>
    <name evidence="1" type="ORF">CH363_12765</name>
</gene>
<name>A0ABX4PJG0_9LEPT</name>